<dbReference type="Pfam" id="PF00078">
    <property type="entry name" value="RVT_1"/>
    <property type="match status" value="1"/>
</dbReference>
<accession>A0A8C5M8P7</accession>
<dbReference type="Proteomes" id="UP000694569">
    <property type="component" value="Unplaced"/>
</dbReference>
<sequence length="1288" mass="146693">MVSVRLITINARGLNTPVKRRMALTDARRQGGDVIFLQETHFRADSAPTLSSPHYPSSYVSNYTVSKSRGVAILLGRHVPFVYDSHVTDPGGRFLFLKGTLGLTRCTLVNIYLPNRNQCQSLRSILNKLSRFSEGIVICGGDFNVHLDAPGEGNPASCKPDPSLRKRFLQLLHGQQLVDSWRVLHPAGRDFTFFSNAARSYSRLDTFLVSHHGLHLLHSTTIKPITWSDHAPVHLELTLPTVSERDRTWRLNETLLKDTMNRTDIETAITDYFRENLTPDVSLPMVWEAHKCVLRGKLIQIGARLKKFRTGQITDLLRNIYTLETSHKTHGSLDTLKELTLQRATLNDLLTHNTLRSLQITKLKYYTQGDRCGRLLANAVRQRHMATYIPKIRCADGSVAHLTPDISTAFLSYYKTLYNLSDTPPPSEVIDQYLRDSYNSTISEETKEALDTPFTMEELASAVKSMKSGKSPGPDGFTMGYYKTFLSSLGPHFLQAFNSLADHSTIPQSALLATITLIPKPDKDHTLVPNYRPISLINTDVKLFAKLLATRLNPLLPTLIHPDQSGFVTSREARDNTIRTINLIHRAQVQGHPTIFLSVDAEKAFDRVDWHYLFGVLRHMGFGSKWMTWLQALYSSPTAQIRVNGTHSTPFGIRNGTRQGCPLSPLLFVLALEPFMQRIRDNDNIQGFCLPFHHYKISAYADDILFTLTDPLKSLPHVLKELRTFQTLSNFLINDTKCEAMGVGVTSETNRALTDICPFQWTRNSLRYLGTTLTRCPRDLFAANYTPLLNTTLHELRKWHKPHISWLGRINYLKMTVLPKFLYVFQAVPVRIPRAYFQELKSGFLKFIWGSTCPRISYKDLTRPRERGGLGLPHFESYYQAALLTRLCDWSVSPPAKLWVALEQFAFRVPIASVPWQLASIRTLTRSPEHPTAPQLLRLWREVRSRPDLSPDISPLYPVSHNPDFPPGRQQSFLDIDTDGPYLHIARCYTDKELSPLSSLAPRSAYTPLAYFKYSQLTHFVRRLTSTAPVRFTMTVFETLCTMDPPPTHVLSSLYSLLLSSSQPKVPSYVSKWQSELPDPISEDDWGKIFSINKYSSMSLSVQLSNFKLLSRWYLTPVRLHRMFPQSTPQCWRCLADTGTYLHLWWSCPVLATYWSEILAHVADITGFKSGNSYHLILFHLVPLPVNTYKTSLLLHLLNAAKSLIPRKWKQTAAPTVKEWIEAVERIRTLEELHYSLENQYQKYFKTWFWWSEFLLKRSPPPPMGRRVASGVDPVPGLPPPPLGDSLA</sequence>
<keyword evidence="4" id="KW-1185">Reference proteome</keyword>
<reference evidence="3" key="2">
    <citation type="submission" date="2025-09" db="UniProtKB">
        <authorList>
            <consortium name="Ensembl"/>
        </authorList>
    </citation>
    <scope>IDENTIFICATION</scope>
</reference>
<evidence type="ECO:0000259" key="2">
    <source>
        <dbReference type="PROSITE" id="PS50878"/>
    </source>
</evidence>
<dbReference type="SUPFAM" id="SSF56672">
    <property type="entry name" value="DNA/RNA polymerases"/>
    <property type="match status" value="1"/>
</dbReference>
<feature type="region of interest" description="Disordered" evidence="1">
    <location>
        <begin position="1266"/>
        <end position="1288"/>
    </location>
</feature>
<dbReference type="GO" id="GO:0003824">
    <property type="term" value="F:catalytic activity"/>
    <property type="evidence" value="ECO:0007669"/>
    <property type="project" value="InterPro"/>
</dbReference>
<dbReference type="SUPFAM" id="SSF56219">
    <property type="entry name" value="DNase I-like"/>
    <property type="match status" value="1"/>
</dbReference>
<organism evidence="3 4">
    <name type="scientific">Leptobrachium leishanense</name>
    <name type="common">Leishan spiny toad</name>
    <dbReference type="NCBI Taxonomy" id="445787"/>
    <lineage>
        <taxon>Eukaryota</taxon>
        <taxon>Metazoa</taxon>
        <taxon>Chordata</taxon>
        <taxon>Craniata</taxon>
        <taxon>Vertebrata</taxon>
        <taxon>Euteleostomi</taxon>
        <taxon>Amphibia</taxon>
        <taxon>Batrachia</taxon>
        <taxon>Anura</taxon>
        <taxon>Pelobatoidea</taxon>
        <taxon>Megophryidae</taxon>
        <taxon>Leptobrachium</taxon>
    </lineage>
</organism>
<feature type="compositionally biased region" description="Pro residues" evidence="1">
    <location>
        <begin position="1276"/>
        <end position="1288"/>
    </location>
</feature>
<dbReference type="Ensembl" id="ENSLLET00000009871.1">
    <property type="protein sequence ID" value="ENSLLEP00000009509.1"/>
    <property type="gene ID" value="ENSLLEG00000006055.1"/>
</dbReference>
<dbReference type="InterPro" id="IPR043502">
    <property type="entry name" value="DNA/RNA_pol_sf"/>
</dbReference>
<dbReference type="PANTHER" id="PTHR31635">
    <property type="entry name" value="REVERSE TRANSCRIPTASE DOMAIN-CONTAINING PROTEIN-RELATED"/>
    <property type="match status" value="1"/>
</dbReference>
<dbReference type="InterPro" id="IPR000477">
    <property type="entry name" value="RT_dom"/>
</dbReference>
<evidence type="ECO:0000313" key="4">
    <source>
        <dbReference type="Proteomes" id="UP000694569"/>
    </source>
</evidence>
<dbReference type="InterPro" id="IPR036691">
    <property type="entry name" value="Endo/exonu/phosph_ase_sf"/>
</dbReference>
<proteinExistence type="predicted"/>
<dbReference type="GeneTree" id="ENSGT00940000165023"/>
<dbReference type="PROSITE" id="PS50878">
    <property type="entry name" value="RT_POL"/>
    <property type="match status" value="1"/>
</dbReference>
<protein>
    <recommendedName>
        <fullName evidence="2">Reverse transcriptase domain-containing protein</fullName>
    </recommendedName>
</protein>
<dbReference type="PANTHER" id="PTHR31635:SF196">
    <property type="entry name" value="REVERSE TRANSCRIPTASE DOMAIN-CONTAINING PROTEIN-RELATED"/>
    <property type="match status" value="1"/>
</dbReference>
<dbReference type="CDD" id="cd01650">
    <property type="entry name" value="RT_nLTR_like"/>
    <property type="match status" value="1"/>
</dbReference>
<dbReference type="CDD" id="cd09076">
    <property type="entry name" value="L1-EN"/>
    <property type="match status" value="1"/>
</dbReference>
<dbReference type="Pfam" id="PF03372">
    <property type="entry name" value="Exo_endo_phos"/>
    <property type="match status" value="1"/>
</dbReference>
<feature type="domain" description="Reverse transcriptase" evidence="2">
    <location>
        <begin position="499"/>
        <end position="773"/>
    </location>
</feature>
<dbReference type="InterPro" id="IPR005135">
    <property type="entry name" value="Endo/exonuclease/phosphatase"/>
</dbReference>
<evidence type="ECO:0000256" key="1">
    <source>
        <dbReference type="SAM" id="MobiDB-lite"/>
    </source>
</evidence>
<dbReference type="Gene3D" id="3.60.10.10">
    <property type="entry name" value="Endonuclease/exonuclease/phosphatase"/>
    <property type="match status" value="1"/>
</dbReference>
<dbReference type="OrthoDB" id="1934719at2759"/>
<name>A0A8C5M8P7_9ANUR</name>
<evidence type="ECO:0000313" key="3">
    <source>
        <dbReference type="Ensembl" id="ENSLLEP00000009509.1"/>
    </source>
</evidence>
<reference evidence="3" key="1">
    <citation type="submission" date="2025-08" db="UniProtKB">
        <authorList>
            <consortium name="Ensembl"/>
        </authorList>
    </citation>
    <scope>IDENTIFICATION</scope>
</reference>